<protein>
    <submittedName>
        <fullName evidence="1">Uncharacterized protein</fullName>
    </submittedName>
</protein>
<comment type="caution">
    <text evidence="1">The sequence shown here is derived from an EMBL/GenBank/DDBJ whole genome shotgun (WGS) entry which is preliminary data.</text>
</comment>
<sequence length="255" mass="29909">MSNIIMLSESNNDNGELVYVDNNLLTKFIEDFENKSIDENNYPKYYEALMNTVYEKPSLDHFGNIDNDFNAISILTSDAFYRVDMNAFKTGETDEYGDHIYSYDFSLQKNSIFNKDYLFDDEKVIQDFILENLEEKNNDELRDFLENNPEALHYTQSSKIADFLLDSGVNPEVNNYRMCNALEERLFNCNNQPKNNFMGEDMLIMKKLIDHGVDYQRVLNVLPDNVKSYAIQNEQENILSKIESENNEPKRKPRI</sequence>
<organism evidence="1">
    <name type="scientific">Salmonella dublin</name>
    <dbReference type="NCBI Taxonomy" id="98360"/>
    <lineage>
        <taxon>Bacteria</taxon>
        <taxon>Pseudomonadati</taxon>
        <taxon>Pseudomonadota</taxon>
        <taxon>Gammaproteobacteria</taxon>
        <taxon>Enterobacterales</taxon>
        <taxon>Enterobacteriaceae</taxon>
        <taxon>Salmonella</taxon>
    </lineage>
</organism>
<dbReference type="EMBL" id="DAASCL010000102">
    <property type="protein sequence ID" value="HAE4980111.1"/>
    <property type="molecule type" value="Genomic_DNA"/>
</dbReference>
<reference evidence="1" key="1">
    <citation type="journal article" date="2018" name="Genome Biol.">
        <title>SKESA: strategic k-mer extension for scrupulous assemblies.</title>
        <authorList>
            <person name="Souvorov A."/>
            <person name="Agarwala R."/>
            <person name="Lipman D.J."/>
        </authorList>
    </citation>
    <scope>NUCLEOTIDE SEQUENCE</scope>
    <source>
        <strain evidence="1">10-1049</strain>
    </source>
</reference>
<name>A0A732DA32_SALDU</name>
<gene>
    <name evidence="1" type="ORF">G4G51_004786</name>
</gene>
<reference evidence="1" key="2">
    <citation type="submission" date="2018-07" db="EMBL/GenBank/DDBJ databases">
        <authorList>
            <consortium name="NCBI Pathogen Detection Project"/>
        </authorList>
    </citation>
    <scope>NUCLEOTIDE SEQUENCE</scope>
    <source>
        <strain evidence="1">10-1049</strain>
    </source>
</reference>
<evidence type="ECO:0000313" key="1">
    <source>
        <dbReference type="EMBL" id="HAE4980111.1"/>
    </source>
</evidence>
<accession>A0A732DA32</accession>
<dbReference type="AlphaFoldDB" id="A0A732DA32"/>
<proteinExistence type="predicted"/>